<proteinExistence type="predicted"/>
<evidence type="ECO:0000313" key="2">
    <source>
        <dbReference type="Proteomes" id="UP001265746"/>
    </source>
</evidence>
<evidence type="ECO:0000313" key="1">
    <source>
        <dbReference type="EMBL" id="KAK2605013.1"/>
    </source>
</evidence>
<dbReference type="Proteomes" id="UP001265746">
    <property type="component" value="Unassembled WGS sequence"/>
</dbReference>
<keyword evidence="2" id="KW-1185">Reference proteome</keyword>
<gene>
    <name evidence="1" type="ORF">N8I77_007893</name>
</gene>
<name>A0AAD9SDT8_PHOAM</name>
<sequence>MAPKLDEYIIQMRNLHKRYGLSKNVMQLFKAFGEHHRGASSPEVLGRWLRSSPLMRKACTDTISSLAKEIQKNPTPDCIAECGELISSCTEMLNLANESKQGTILPFMKFPAEIRRSVYQYYFNNLFTSHRQHQPNTITIIRQRPHNCICLGHQSYQTGLARRLQMGLIITCTQIKDEVLALWFEGYVFHFACGCELKSSLQTNSSLSNNLKNVKIHWTGQESAEAFILLRKVATLKSLVVVISKSTTNTQSEKERLLRRYFTQKGQTRVSEALGFDELMEFRGLEHVGVEHVQKSQAFRRSEEDRNGLEKLLKFVALDD</sequence>
<dbReference type="PANTHER" id="PTHR38790:SF4">
    <property type="entry name" value="2EXR DOMAIN-CONTAINING PROTEIN"/>
    <property type="match status" value="1"/>
</dbReference>
<dbReference type="EMBL" id="JAUJFL010000004">
    <property type="protein sequence ID" value="KAK2605013.1"/>
    <property type="molecule type" value="Genomic_DNA"/>
</dbReference>
<accession>A0AAD9SDT8</accession>
<protein>
    <submittedName>
        <fullName evidence="1">Uncharacterized protein</fullName>
    </submittedName>
</protein>
<reference evidence="1" key="1">
    <citation type="submission" date="2023-06" db="EMBL/GenBank/DDBJ databases">
        <authorList>
            <person name="Noh H."/>
        </authorList>
    </citation>
    <scope>NUCLEOTIDE SEQUENCE</scope>
    <source>
        <strain evidence="1">DUCC20226</strain>
    </source>
</reference>
<comment type="caution">
    <text evidence="1">The sequence shown here is derived from an EMBL/GenBank/DDBJ whole genome shotgun (WGS) entry which is preliminary data.</text>
</comment>
<organism evidence="1 2">
    <name type="scientific">Phomopsis amygdali</name>
    <name type="common">Fusicoccum amygdali</name>
    <dbReference type="NCBI Taxonomy" id="1214568"/>
    <lineage>
        <taxon>Eukaryota</taxon>
        <taxon>Fungi</taxon>
        <taxon>Dikarya</taxon>
        <taxon>Ascomycota</taxon>
        <taxon>Pezizomycotina</taxon>
        <taxon>Sordariomycetes</taxon>
        <taxon>Sordariomycetidae</taxon>
        <taxon>Diaporthales</taxon>
        <taxon>Diaporthaceae</taxon>
        <taxon>Diaporthe</taxon>
    </lineage>
</organism>
<dbReference type="AlphaFoldDB" id="A0AAD9SDT8"/>
<dbReference type="PANTHER" id="PTHR38790">
    <property type="entry name" value="2EXR DOMAIN-CONTAINING PROTEIN-RELATED"/>
    <property type="match status" value="1"/>
</dbReference>